<keyword evidence="2" id="KW-1185">Reference proteome</keyword>
<evidence type="ECO:0000313" key="2">
    <source>
        <dbReference type="Proteomes" id="UP000887560"/>
    </source>
</evidence>
<dbReference type="AlphaFoldDB" id="A0A915NMF5"/>
<reference evidence="3" key="1">
    <citation type="submission" date="2022-11" db="UniProtKB">
        <authorList>
            <consortium name="WormBaseParasite"/>
        </authorList>
    </citation>
    <scope>IDENTIFICATION</scope>
</reference>
<organism evidence="2 3">
    <name type="scientific">Meloidogyne floridensis</name>
    <dbReference type="NCBI Taxonomy" id="298350"/>
    <lineage>
        <taxon>Eukaryota</taxon>
        <taxon>Metazoa</taxon>
        <taxon>Ecdysozoa</taxon>
        <taxon>Nematoda</taxon>
        <taxon>Chromadorea</taxon>
        <taxon>Rhabditida</taxon>
        <taxon>Tylenchina</taxon>
        <taxon>Tylenchomorpha</taxon>
        <taxon>Tylenchoidea</taxon>
        <taxon>Meloidogynidae</taxon>
        <taxon>Meloidogyninae</taxon>
        <taxon>Meloidogyne</taxon>
    </lineage>
</organism>
<feature type="signal peptide" evidence="1">
    <location>
        <begin position="1"/>
        <end position="22"/>
    </location>
</feature>
<name>A0A915NMF5_9BILA</name>
<dbReference type="Proteomes" id="UP000887560">
    <property type="component" value="Unplaced"/>
</dbReference>
<evidence type="ECO:0000256" key="1">
    <source>
        <dbReference type="SAM" id="SignalP"/>
    </source>
</evidence>
<dbReference type="WBParaSite" id="scf7180000420169.g4838">
    <property type="protein sequence ID" value="scf7180000420169.g4838"/>
    <property type="gene ID" value="scf7180000420169.g4838"/>
</dbReference>
<evidence type="ECO:0000313" key="3">
    <source>
        <dbReference type="WBParaSite" id="scf7180000420169.g4838"/>
    </source>
</evidence>
<sequence>MFKNILLIIFSIINFNLILINAPPPMNEFILEYEYYSLNDVVMNHMLPNMLAELRQTLFANAYKAIDFARGKYQEANRPANPNSPLHLRQQINDGNIILGKYDFILYHPNQNNQIRNLTVNQVHSNGILQIGEYQQMNGGGISDKFNQNIKIRRSGTIDIFYYIRCRNQNNIERFEYSEIHRIIKNNLTINFGQQITHRAIDGSIISILQARPQNYNIN</sequence>
<protein>
    <submittedName>
        <fullName evidence="3">Uncharacterized protein</fullName>
    </submittedName>
</protein>
<accession>A0A915NMF5</accession>
<keyword evidence="1" id="KW-0732">Signal</keyword>
<proteinExistence type="predicted"/>
<feature type="chain" id="PRO_5036688737" evidence="1">
    <location>
        <begin position="23"/>
        <end position="219"/>
    </location>
</feature>